<sequence length="42" mass="4606">MTILLQDHVGGLQVLHQDQWVDITPLPGSLVINIGDLLQVIC</sequence>
<dbReference type="GO" id="GO:0031418">
    <property type="term" value="F:L-ascorbic acid binding"/>
    <property type="evidence" value="ECO:0007669"/>
    <property type="project" value="UniProtKB-KW"/>
</dbReference>
<accession>A0AAV0NHT0</accession>
<dbReference type="InterPro" id="IPR027443">
    <property type="entry name" value="IPNS-like_sf"/>
</dbReference>
<evidence type="ECO:0000313" key="6">
    <source>
        <dbReference type="Proteomes" id="UP001154282"/>
    </source>
</evidence>
<gene>
    <name evidence="5" type="ORF">LITE_LOCUS33368</name>
</gene>
<dbReference type="GO" id="GO:0046872">
    <property type="term" value="F:metal ion binding"/>
    <property type="evidence" value="ECO:0007669"/>
    <property type="project" value="UniProtKB-KW"/>
</dbReference>
<evidence type="ECO:0000313" key="5">
    <source>
        <dbReference type="EMBL" id="CAI0458049.1"/>
    </source>
</evidence>
<comment type="caution">
    <text evidence="5">The sequence shown here is derived from an EMBL/GenBank/DDBJ whole genome shotgun (WGS) entry which is preliminary data.</text>
</comment>
<organism evidence="5 6">
    <name type="scientific">Linum tenue</name>
    <dbReference type="NCBI Taxonomy" id="586396"/>
    <lineage>
        <taxon>Eukaryota</taxon>
        <taxon>Viridiplantae</taxon>
        <taxon>Streptophyta</taxon>
        <taxon>Embryophyta</taxon>
        <taxon>Tracheophyta</taxon>
        <taxon>Spermatophyta</taxon>
        <taxon>Magnoliopsida</taxon>
        <taxon>eudicotyledons</taxon>
        <taxon>Gunneridae</taxon>
        <taxon>Pentapetalae</taxon>
        <taxon>rosids</taxon>
        <taxon>fabids</taxon>
        <taxon>Malpighiales</taxon>
        <taxon>Linaceae</taxon>
        <taxon>Linum</taxon>
    </lineage>
</organism>
<dbReference type="AlphaFoldDB" id="A0AAV0NHT0"/>
<dbReference type="SUPFAM" id="SSF51197">
    <property type="entry name" value="Clavaminate synthase-like"/>
    <property type="match status" value="1"/>
</dbReference>
<keyword evidence="3" id="KW-0408">Iron</keyword>
<dbReference type="Pfam" id="PF03171">
    <property type="entry name" value="2OG-FeII_Oxy"/>
    <property type="match status" value="1"/>
</dbReference>
<evidence type="ECO:0000256" key="1">
    <source>
        <dbReference type="ARBA" id="ARBA00022723"/>
    </source>
</evidence>
<protein>
    <recommendedName>
        <fullName evidence="4">Isopenicillin N synthase-like Fe(2+) 2OG dioxygenase domain-containing protein</fullName>
    </recommendedName>
</protein>
<dbReference type="InterPro" id="IPR050295">
    <property type="entry name" value="Plant_2OG-oxidoreductases"/>
</dbReference>
<feature type="domain" description="Isopenicillin N synthase-like Fe(2+) 2OG dioxygenase" evidence="4">
    <location>
        <begin position="1"/>
        <end position="41"/>
    </location>
</feature>
<name>A0AAV0NHT0_9ROSI</name>
<evidence type="ECO:0000256" key="3">
    <source>
        <dbReference type="ARBA" id="ARBA00023004"/>
    </source>
</evidence>
<dbReference type="EMBL" id="CAMGYJ010000008">
    <property type="protein sequence ID" value="CAI0458049.1"/>
    <property type="molecule type" value="Genomic_DNA"/>
</dbReference>
<reference evidence="5" key="1">
    <citation type="submission" date="2022-08" db="EMBL/GenBank/DDBJ databases">
        <authorList>
            <person name="Gutierrez-Valencia J."/>
        </authorList>
    </citation>
    <scope>NUCLEOTIDE SEQUENCE</scope>
</reference>
<evidence type="ECO:0000256" key="2">
    <source>
        <dbReference type="ARBA" id="ARBA00022896"/>
    </source>
</evidence>
<keyword evidence="6" id="KW-1185">Reference proteome</keyword>
<keyword evidence="2" id="KW-0847">Vitamin C</keyword>
<dbReference type="Proteomes" id="UP001154282">
    <property type="component" value="Unassembled WGS sequence"/>
</dbReference>
<dbReference type="PANTHER" id="PTHR47991">
    <property type="entry name" value="OXOGLUTARATE/IRON-DEPENDENT DIOXYGENASE"/>
    <property type="match status" value="1"/>
</dbReference>
<dbReference type="InterPro" id="IPR044861">
    <property type="entry name" value="IPNS-like_FE2OG_OXY"/>
</dbReference>
<evidence type="ECO:0000259" key="4">
    <source>
        <dbReference type="Pfam" id="PF03171"/>
    </source>
</evidence>
<dbReference type="Gene3D" id="2.60.120.330">
    <property type="entry name" value="B-lactam Antibiotic, Isopenicillin N Synthase, Chain"/>
    <property type="match status" value="1"/>
</dbReference>
<proteinExistence type="predicted"/>
<keyword evidence="1" id="KW-0479">Metal-binding</keyword>